<dbReference type="PANTHER" id="PTHR34075:SF5">
    <property type="entry name" value="BLR3430 PROTEIN"/>
    <property type="match status" value="1"/>
</dbReference>
<evidence type="ECO:0000313" key="4">
    <source>
        <dbReference type="Proteomes" id="UP000006876"/>
    </source>
</evidence>
<feature type="domain" description="ChsH2 rubredoxin-like zinc ribbon" evidence="2">
    <location>
        <begin position="34"/>
        <end position="67"/>
    </location>
</feature>
<sequence length="151" mass="16784">MNSHSIGNGAMPTLTMAGTRPYPPTLSLFTAEFWRALGTGRFQTTHCPQCDRLSFPPKPFCPHCWHRSVQWREILPRGVIYSATTVHAAPKVFRTEAPYQVCIVDLHAGLRIATRLLDDTPTAQALGRKVELAVLAYEDGPLFAARLIPQT</sequence>
<name>E3HY50_ACHXA</name>
<dbReference type="SUPFAM" id="SSF50249">
    <property type="entry name" value="Nucleic acid-binding proteins"/>
    <property type="match status" value="1"/>
</dbReference>
<geneLocation type="plasmid" evidence="3 4">
    <name>pA82</name>
</geneLocation>
<accession>E3HY50</accession>
<dbReference type="RefSeq" id="WP_013397192.1">
    <property type="nucleotide sequence ID" value="NC_014642.1"/>
</dbReference>
<dbReference type="Pfam" id="PF01796">
    <property type="entry name" value="OB_ChsH2_C"/>
    <property type="match status" value="1"/>
</dbReference>
<reference evidence="4" key="1">
    <citation type="journal article" date="2011" name="J. Bacteriol.">
        <title>Complete genome sequence of the haloaromatic acid-degrading bacterium Achromobacter xylosoxidans A8.</title>
        <authorList>
            <person name="Strnad H."/>
            <person name="Ridl J."/>
            <person name="Paces J."/>
            <person name="Kolar M."/>
            <person name="Vlcek C."/>
            <person name="Paces V."/>
        </authorList>
    </citation>
    <scope>NUCLEOTIDE SEQUENCE [LARGE SCALE GENOMIC DNA]</scope>
    <source>
        <strain evidence="4">A8</strain>
        <plasmid evidence="4">pA82</plasmid>
    </source>
</reference>
<dbReference type="InterPro" id="IPR022002">
    <property type="entry name" value="ChsH2_Znr"/>
</dbReference>
<dbReference type="PATRIC" id="fig|762376.5.peg.6712"/>
<dbReference type="eggNOG" id="COG1545">
    <property type="taxonomic scope" value="Bacteria"/>
</dbReference>
<proteinExistence type="predicted"/>
<dbReference type="InterPro" id="IPR002878">
    <property type="entry name" value="ChsH2_C"/>
</dbReference>
<dbReference type="AlphaFoldDB" id="E3HY50"/>
<dbReference type="InterPro" id="IPR012340">
    <property type="entry name" value="NA-bd_OB-fold"/>
</dbReference>
<evidence type="ECO:0000313" key="3">
    <source>
        <dbReference type="EMBL" id="ADP20004.1"/>
    </source>
</evidence>
<organism evidence="3 4">
    <name type="scientific">Achromobacter xylosoxidans (strain A8)</name>
    <dbReference type="NCBI Taxonomy" id="762376"/>
    <lineage>
        <taxon>Bacteria</taxon>
        <taxon>Pseudomonadati</taxon>
        <taxon>Pseudomonadota</taxon>
        <taxon>Betaproteobacteria</taxon>
        <taxon>Burkholderiales</taxon>
        <taxon>Alcaligenaceae</taxon>
        <taxon>Achromobacter</taxon>
    </lineage>
</organism>
<dbReference type="Proteomes" id="UP000006876">
    <property type="component" value="Plasmid pA82"/>
</dbReference>
<dbReference type="HOGENOM" id="CLU_119412_1_1_4"/>
<evidence type="ECO:0000259" key="1">
    <source>
        <dbReference type="Pfam" id="PF01796"/>
    </source>
</evidence>
<protein>
    <recommendedName>
        <fullName evidence="5">DUF35 domain-containing protein</fullName>
    </recommendedName>
</protein>
<keyword evidence="3" id="KW-0614">Plasmid</keyword>
<dbReference type="Gene3D" id="6.10.30.10">
    <property type="match status" value="1"/>
</dbReference>
<evidence type="ECO:0008006" key="5">
    <source>
        <dbReference type="Google" id="ProtNLM"/>
    </source>
</evidence>
<dbReference type="InterPro" id="IPR052513">
    <property type="entry name" value="Thioester_dehydratase-like"/>
</dbReference>
<dbReference type="Pfam" id="PF12172">
    <property type="entry name" value="zf-ChsH2"/>
    <property type="match status" value="1"/>
</dbReference>
<evidence type="ECO:0000259" key="2">
    <source>
        <dbReference type="Pfam" id="PF12172"/>
    </source>
</evidence>
<dbReference type="KEGG" id="axy:AXYL_06720"/>
<dbReference type="EMBL" id="CP002289">
    <property type="protein sequence ID" value="ADP20004.1"/>
    <property type="molecule type" value="Genomic_DNA"/>
</dbReference>
<feature type="domain" description="ChsH2 C-terminal OB-fold" evidence="1">
    <location>
        <begin position="71"/>
        <end position="133"/>
    </location>
</feature>
<dbReference type="PANTHER" id="PTHR34075">
    <property type="entry name" value="BLR3430 PROTEIN"/>
    <property type="match status" value="1"/>
</dbReference>
<gene>
    <name evidence="3" type="ordered locus">AXYL_06720</name>
</gene>